<proteinExistence type="predicted"/>
<evidence type="ECO:0000313" key="1">
    <source>
        <dbReference type="EMBL" id="GAA4493169.1"/>
    </source>
</evidence>
<name>A0ABP8PVF9_9GAMM</name>
<reference evidence="2" key="1">
    <citation type="journal article" date="2019" name="Int. J. Syst. Evol. Microbiol.">
        <title>The Global Catalogue of Microorganisms (GCM) 10K type strain sequencing project: providing services to taxonomists for standard genome sequencing and annotation.</title>
        <authorList>
            <consortium name="The Broad Institute Genomics Platform"/>
            <consortium name="The Broad Institute Genome Sequencing Center for Infectious Disease"/>
            <person name="Wu L."/>
            <person name="Ma J."/>
        </authorList>
    </citation>
    <scope>NUCLEOTIDE SEQUENCE [LARGE SCALE GENOMIC DNA]</scope>
    <source>
        <strain evidence="2">JCM 32226</strain>
    </source>
</reference>
<keyword evidence="2" id="KW-1185">Reference proteome</keyword>
<comment type="caution">
    <text evidence="1">The sequence shown here is derived from an EMBL/GenBank/DDBJ whole genome shotgun (WGS) entry which is preliminary data.</text>
</comment>
<sequence length="204" mass="23000">MASEALLTAEELAFIHELECDPSQLSRSDASVIELGGDAHANSLLARLGLANELKLVTLFRQHELVFPVDVVMDETQSFRLELHSPEIFELGVRLRNWRLKLATPLPVRSRLDRRPLALAEISSTGFCIDGRDDDAPEFLELDFRLPESQELLQLSGIKVRRTQSGCTAYSMALAPEPREPLRRFLYQCHKQNYEDLSGQSPVA</sequence>
<evidence type="ECO:0008006" key="3">
    <source>
        <dbReference type="Google" id="ProtNLM"/>
    </source>
</evidence>
<organism evidence="1 2">
    <name type="scientific">Pseudaeromonas paramecii</name>
    <dbReference type="NCBI Taxonomy" id="2138166"/>
    <lineage>
        <taxon>Bacteria</taxon>
        <taxon>Pseudomonadati</taxon>
        <taxon>Pseudomonadota</taxon>
        <taxon>Gammaproteobacteria</taxon>
        <taxon>Aeromonadales</taxon>
        <taxon>Aeromonadaceae</taxon>
        <taxon>Pseudaeromonas</taxon>
    </lineage>
</organism>
<dbReference type="EMBL" id="BAABFC010000001">
    <property type="protein sequence ID" value="GAA4493169.1"/>
    <property type="molecule type" value="Genomic_DNA"/>
</dbReference>
<gene>
    <name evidence="1" type="ORF">GCM10023095_02920</name>
</gene>
<dbReference type="Proteomes" id="UP001501321">
    <property type="component" value="Unassembled WGS sequence"/>
</dbReference>
<protein>
    <recommendedName>
        <fullName evidence="3">PilZ domain-containing protein</fullName>
    </recommendedName>
</protein>
<accession>A0ABP8PVF9</accession>
<evidence type="ECO:0000313" key="2">
    <source>
        <dbReference type="Proteomes" id="UP001501321"/>
    </source>
</evidence>
<dbReference type="RefSeq" id="WP_345009334.1">
    <property type="nucleotide sequence ID" value="NZ_BAABFC010000001.1"/>
</dbReference>